<dbReference type="Gene3D" id="2.110.10.10">
    <property type="entry name" value="Hemopexin-like domain"/>
    <property type="match status" value="1"/>
</dbReference>
<name>A0A9W9QH07_PENBR</name>
<comment type="caution">
    <text evidence="2">The sequence shown here is derived from an EMBL/GenBank/DDBJ whole genome shotgun (WGS) entry which is preliminary data.</text>
</comment>
<gene>
    <name evidence="2" type="ORF">N7452_004479</name>
</gene>
<evidence type="ECO:0000256" key="1">
    <source>
        <dbReference type="PROSITE-ProRule" id="PRU01011"/>
    </source>
</evidence>
<feature type="repeat" description="Hemopexin" evidence="1">
    <location>
        <begin position="103"/>
        <end position="151"/>
    </location>
</feature>
<organism evidence="2 3">
    <name type="scientific">Penicillium brevicompactum</name>
    <dbReference type="NCBI Taxonomy" id="5074"/>
    <lineage>
        <taxon>Eukaryota</taxon>
        <taxon>Fungi</taxon>
        <taxon>Dikarya</taxon>
        <taxon>Ascomycota</taxon>
        <taxon>Pezizomycotina</taxon>
        <taxon>Eurotiomycetes</taxon>
        <taxon>Eurotiomycetidae</taxon>
        <taxon>Eurotiales</taxon>
        <taxon>Aspergillaceae</taxon>
        <taxon>Penicillium</taxon>
    </lineage>
</organism>
<dbReference type="InterPro" id="IPR018487">
    <property type="entry name" value="Hemopexin-like_repeat"/>
</dbReference>
<reference evidence="2" key="2">
    <citation type="journal article" date="2023" name="IMA Fungus">
        <title>Comparative genomic study of the Penicillium genus elucidates a diverse pangenome and 15 lateral gene transfer events.</title>
        <authorList>
            <person name="Petersen C."/>
            <person name="Sorensen T."/>
            <person name="Nielsen M.R."/>
            <person name="Sondergaard T.E."/>
            <person name="Sorensen J.L."/>
            <person name="Fitzpatrick D.A."/>
            <person name="Frisvad J.C."/>
            <person name="Nielsen K.L."/>
        </authorList>
    </citation>
    <scope>NUCLEOTIDE SEQUENCE</scope>
    <source>
        <strain evidence="2">IBT 35673</strain>
    </source>
</reference>
<dbReference type="AlphaFoldDB" id="A0A9W9QH07"/>
<feature type="repeat" description="Hemopexin" evidence="1">
    <location>
        <begin position="156"/>
        <end position="207"/>
    </location>
</feature>
<dbReference type="SMART" id="SM00120">
    <property type="entry name" value="HX"/>
    <property type="match status" value="3"/>
</dbReference>
<evidence type="ECO:0000313" key="2">
    <source>
        <dbReference type="EMBL" id="KAJ5337751.1"/>
    </source>
</evidence>
<dbReference type="SUPFAM" id="SSF50923">
    <property type="entry name" value="Hemopexin-like domain"/>
    <property type="match status" value="1"/>
</dbReference>
<evidence type="ECO:0008006" key="4">
    <source>
        <dbReference type="Google" id="ProtNLM"/>
    </source>
</evidence>
<accession>A0A9W9QH07</accession>
<evidence type="ECO:0000313" key="3">
    <source>
        <dbReference type="Proteomes" id="UP001147695"/>
    </source>
</evidence>
<dbReference type="EMBL" id="JAPZBQ010000003">
    <property type="protein sequence ID" value="KAJ5337751.1"/>
    <property type="molecule type" value="Genomic_DNA"/>
</dbReference>
<dbReference type="Proteomes" id="UP001147695">
    <property type="component" value="Unassembled WGS sequence"/>
</dbReference>
<protein>
    <recommendedName>
        <fullName evidence="4">Hemopexin</fullName>
    </recommendedName>
</protein>
<proteinExistence type="predicted"/>
<dbReference type="PROSITE" id="PS51642">
    <property type="entry name" value="HEMOPEXIN_2"/>
    <property type="match status" value="3"/>
</dbReference>
<dbReference type="InterPro" id="IPR036375">
    <property type="entry name" value="Hemopexin-like_dom_sf"/>
</dbReference>
<reference evidence="2" key="1">
    <citation type="submission" date="2022-12" db="EMBL/GenBank/DDBJ databases">
        <authorList>
            <person name="Petersen C."/>
        </authorList>
    </citation>
    <scope>NUCLEOTIDE SEQUENCE</scope>
    <source>
        <strain evidence="2">IBT 35673</strain>
    </source>
</reference>
<feature type="repeat" description="Hemopexin" evidence="1">
    <location>
        <begin position="1"/>
        <end position="42"/>
    </location>
</feature>
<sequence>MVDAAYRIPGKNEYYIFSGRNYCRLKSIAAGPELITEGWETLRKGGFGTIDTVVFVPGYEDQLYVFFGGHYVQIKLENYDDSFVIDGVRSIESGWKSLVQAGFDTVDAALRVPGSHTSIYFFRGLNYVRVDTATDRVTGKVHQIKTGWPSIAKAGFDSVDAIVPVLDQQGHYYVFYGDQYAVIGLDNNGKDTLITTAKQISEGWRSLDGWV</sequence>